<gene>
    <name evidence="2" type="ORF">FHU32_000901</name>
</gene>
<dbReference type="AlphaFoldDB" id="A0A8H9Y782"/>
<evidence type="ECO:0000313" key="2">
    <source>
        <dbReference type="EMBL" id="MBB3115685.1"/>
    </source>
</evidence>
<protein>
    <recommendedName>
        <fullName evidence="1">Pyrrolo-quinoline quinone repeat domain-containing protein</fullName>
    </recommendedName>
</protein>
<organism evidence="2 3">
    <name type="scientific">Corynebacterium bovis DSM 20582 = CIP 54.80</name>
    <dbReference type="NCBI Taxonomy" id="927655"/>
    <lineage>
        <taxon>Bacteria</taxon>
        <taxon>Bacillati</taxon>
        <taxon>Actinomycetota</taxon>
        <taxon>Actinomycetes</taxon>
        <taxon>Mycobacteriales</taxon>
        <taxon>Corynebacteriaceae</taxon>
        <taxon>Corynebacterium</taxon>
    </lineage>
</organism>
<dbReference type="EMBL" id="JACHWT010000003">
    <property type="protein sequence ID" value="MBB3115685.1"/>
    <property type="molecule type" value="Genomic_DNA"/>
</dbReference>
<proteinExistence type="predicted"/>
<dbReference type="RefSeq" id="WP_029157797.1">
    <property type="nucleotide sequence ID" value="NZ_CP047187.1"/>
</dbReference>
<dbReference type="InterPro" id="IPR002372">
    <property type="entry name" value="PQQ_rpt_dom"/>
</dbReference>
<dbReference type="GeneID" id="60807919"/>
<feature type="domain" description="Pyrrolo-quinoline quinone repeat" evidence="1">
    <location>
        <begin position="67"/>
        <end position="152"/>
    </location>
</feature>
<dbReference type="Pfam" id="PF13360">
    <property type="entry name" value="PQQ_2"/>
    <property type="match status" value="1"/>
</dbReference>
<evidence type="ECO:0000259" key="1">
    <source>
        <dbReference type="Pfam" id="PF13360"/>
    </source>
</evidence>
<name>A0A8H9Y782_9CORY</name>
<comment type="caution">
    <text evidence="2">The sequence shown here is derived from an EMBL/GenBank/DDBJ whole genome shotgun (WGS) entry which is preliminary data.</text>
</comment>
<reference evidence="2" key="1">
    <citation type="submission" date="2020-08" db="EMBL/GenBank/DDBJ databases">
        <title>Sequencing the genomes of 1000 actinobacteria strains.</title>
        <authorList>
            <person name="Klenk H.-P."/>
        </authorList>
    </citation>
    <scope>NUCLEOTIDE SEQUENCE</scope>
    <source>
        <strain evidence="2">DSM 20582</strain>
    </source>
</reference>
<evidence type="ECO:0000313" key="3">
    <source>
        <dbReference type="Proteomes" id="UP000612712"/>
    </source>
</evidence>
<sequence length="439" mass="45641">MSGGRRIRPERRTRADLAATGVIAACVVASVAGVWGLSDARATHHEVAAEPVAAAPDPDSVPTSLTTVWRQRTTAPDLTTLEGTVVVTDGSTVSGVAAATGRTAWSYSRDVELCGVSGAWRRVVAVYRGEHGCGDVTSLDARSGEYRHTRAAIADDAVAMVRSLDSVGTVSPNRVELWRSDLVRTVEVGRRETPVNSEPQPGEDCVTDSALTRKGLLAVARDCPDTSGDGGSGTGDDAASPRTARHVALMKTAPSSASEPQVDHDFTVPAGAQLVGIAEDRAVIFVPGTGVPAKDAEDTTGSRFQVLAKDGSYTQYPAQPSTSVPADGPPATGPGGVFTPRTADMPHHMTWFDGTRVVAFDPATLRPDFTVDTIGTGAAMAGKLLLPVVNGIAVVDEGDGHTERIIPVDREGYEGTVTLQVQGSTVVEKRGDTVVGLTG</sequence>
<accession>A0A8H9Y782</accession>
<dbReference type="Proteomes" id="UP000612712">
    <property type="component" value="Unassembled WGS sequence"/>
</dbReference>